<gene>
    <name evidence="4" type="ORF">GC105_03620</name>
</gene>
<dbReference type="PANTHER" id="PTHR41259:SF1">
    <property type="entry name" value="DOUBLE-STRAND BREAK REPAIR RAD50 ATPASE, PUTATIVE-RELATED"/>
    <property type="match status" value="1"/>
</dbReference>
<reference evidence="4 5" key="1">
    <citation type="submission" date="2019-10" db="EMBL/GenBank/DDBJ databases">
        <title>Alkalibaculum tamaniensis sp.nov., a new alkaliphilic acetogen, isolated on methoxylated aromatics from a mud volcano.</title>
        <authorList>
            <person name="Khomyakova M.A."/>
            <person name="Merkel A.Y."/>
            <person name="Bonch-Osmolovskaya E.A."/>
            <person name="Slobodkin A.I."/>
        </authorList>
    </citation>
    <scope>NUCLEOTIDE SEQUENCE [LARGE SCALE GENOMIC DNA]</scope>
    <source>
        <strain evidence="4 5">M08DMB</strain>
    </source>
</reference>
<comment type="caution">
    <text evidence="4">The sequence shown here is derived from an EMBL/GenBank/DDBJ whole genome shotgun (WGS) entry which is preliminary data.</text>
</comment>
<keyword evidence="2" id="KW-0472">Membrane</keyword>
<dbReference type="EMBL" id="WHNX01000004">
    <property type="protein sequence ID" value="MPW24878.1"/>
    <property type="molecule type" value="Genomic_DNA"/>
</dbReference>
<dbReference type="RefSeq" id="WP_152801801.1">
    <property type="nucleotide sequence ID" value="NZ_WHNX01000004.1"/>
</dbReference>
<accession>A0A6A7K608</accession>
<evidence type="ECO:0000313" key="4">
    <source>
        <dbReference type="EMBL" id="MPW24878.1"/>
    </source>
</evidence>
<dbReference type="Proteomes" id="UP000440004">
    <property type="component" value="Unassembled WGS sequence"/>
</dbReference>
<feature type="coiled-coil region" evidence="1">
    <location>
        <begin position="605"/>
        <end position="632"/>
    </location>
</feature>
<dbReference type="PANTHER" id="PTHR41259">
    <property type="entry name" value="DOUBLE-STRAND BREAK REPAIR RAD50 ATPASE, PUTATIVE-RELATED"/>
    <property type="match status" value="1"/>
</dbReference>
<keyword evidence="2" id="KW-1133">Transmembrane helix</keyword>
<protein>
    <submittedName>
        <fullName evidence="4">AAA family ATPase</fullName>
    </submittedName>
</protein>
<sequence>MYIKKLIISSFGKYENEQIEFKEGINIVYGENESGKSTIHKFIEAMLFGFFKDQKARRAYSDDYNKYLPLHTNKYGGILIFNDQGKEIRIERNLLKGKDKVIIYDNNTGEDISNKYYYDVSTKLYAPFDDSVMNRRIYKNTISISQLGCGTSSDLIEELKDKLINLNDSKSDLSVRTAISSLSDSLYALGTEKRKNNSPMYEMQTSLEKLQKDRNMIIENMDKVSTMVSEINILDSNIEKNTMIKEKYSNDIKALKYQKERIRLEEYNRKLDENNNLLKEMREIKCFNVSEKDYKHLKKNMDEINMLQKQVVSGIEKKEKCKNEISKIERTLPRGHSLYKNRDFKLDYNEMQNLNNEKNILVYKRQNSNQVLLEDKLKKDREDFQKYCIIFVLSLLSSISSIILGLIHDPLLYVFLLFLPIAYLNYKKFNHRKKEISIVKKQLLEMQNTYEELKLRLETVEININNIIKKYDCKSYEEFIGEYYQNAKDTSALDKVKEELIILRERNKNIDDSIEFLEEEIRKLKDENYSLLEKNNVNTLEEFEENINNILRRDQLKLKSENNKIVLKNIIPIEELQKVISNVEIHTSTEERTVYDDLDNLMKYETSANEKIKSMEIEKSKLEGQIETLISQNASLPDVENEIIFIENEILKLRSKEKSLQLAISTIQNISEEIHNELAPELNKLLGEIISKITGKYQVLKVAKDLDIKVEHPIDNQLIDLNKLSSGTLDQVYFAFRMGLNQFLNKSEFPILLDESFIQYDDNRLANTLKYLTDNNKKRQILIFTSQDREVRITEKYTLQYNLIKLH</sequence>
<organism evidence="4 5">
    <name type="scientific">Alkalibaculum sporogenes</name>
    <dbReference type="NCBI Taxonomy" id="2655001"/>
    <lineage>
        <taxon>Bacteria</taxon>
        <taxon>Bacillati</taxon>
        <taxon>Bacillota</taxon>
        <taxon>Clostridia</taxon>
        <taxon>Eubacteriales</taxon>
        <taxon>Eubacteriaceae</taxon>
        <taxon>Alkalibaculum</taxon>
    </lineage>
</organism>
<dbReference type="Pfam" id="PF13514">
    <property type="entry name" value="AAA_27"/>
    <property type="match status" value="1"/>
</dbReference>
<evidence type="ECO:0000313" key="5">
    <source>
        <dbReference type="Proteomes" id="UP000440004"/>
    </source>
</evidence>
<proteinExistence type="predicted"/>
<dbReference type="Gene3D" id="3.40.50.300">
    <property type="entry name" value="P-loop containing nucleotide triphosphate hydrolases"/>
    <property type="match status" value="2"/>
</dbReference>
<keyword evidence="2" id="KW-0812">Transmembrane</keyword>
<feature type="coiled-coil region" evidence="1">
    <location>
        <begin position="436"/>
        <end position="534"/>
    </location>
</feature>
<evidence type="ECO:0000256" key="2">
    <source>
        <dbReference type="SAM" id="Phobius"/>
    </source>
</evidence>
<dbReference type="InterPro" id="IPR038734">
    <property type="entry name" value="YhaN_AAA"/>
</dbReference>
<feature type="transmembrane region" description="Helical" evidence="2">
    <location>
        <begin position="387"/>
        <end position="404"/>
    </location>
</feature>
<name>A0A6A7K608_9FIRM</name>
<feature type="coiled-coil region" evidence="1">
    <location>
        <begin position="245"/>
        <end position="284"/>
    </location>
</feature>
<evidence type="ECO:0000259" key="3">
    <source>
        <dbReference type="Pfam" id="PF13514"/>
    </source>
</evidence>
<dbReference type="InterPro" id="IPR027417">
    <property type="entry name" value="P-loop_NTPase"/>
</dbReference>
<feature type="domain" description="YhaN AAA" evidence="3">
    <location>
        <begin position="1"/>
        <end position="213"/>
    </location>
</feature>
<dbReference type="SUPFAM" id="SSF52540">
    <property type="entry name" value="P-loop containing nucleoside triphosphate hydrolases"/>
    <property type="match status" value="1"/>
</dbReference>
<evidence type="ECO:0000256" key="1">
    <source>
        <dbReference type="SAM" id="Coils"/>
    </source>
</evidence>
<dbReference type="AlphaFoldDB" id="A0A6A7K608"/>
<keyword evidence="1" id="KW-0175">Coiled coil</keyword>
<keyword evidence="5" id="KW-1185">Reference proteome</keyword>